<organism evidence="3 4">
    <name type="scientific">Cohnella suwonensis</name>
    <dbReference type="NCBI Taxonomy" id="696072"/>
    <lineage>
        <taxon>Bacteria</taxon>
        <taxon>Bacillati</taxon>
        <taxon>Bacillota</taxon>
        <taxon>Bacilli</taxon>
        <taxon>Bacillales</taxon>
        <taxon>Paenibacillaceae</taxon>
        <taxon>Cohnella</taxon>
    </lineage>
</organism>
<evidence type="ECO:0000256" key="1">
    <source>
        <dbReference type="SAM" id="Phobius"/>
    </source>
</evidence>
<evidence type="ECO:0000259" key="2">
    <source>
        <dbReference type="Pfam" id="PF14317"/>
    </source>
</evidence>
<dbReference type="Proteomes" id="UP001596105">
    <property type="component" value="Unassembled WGS sequence"/>
</dbReference>
<keyword evidence="1" id="KW-0812">Transmembrane</keyword>
<dbReference type="RefSeq" id="WP_209749794.1">
    <property type="nucleotide sequence ID" value="NZ_JBHSMH010000120.1"/>
</dbReference>
<evidence type="ECO:0000313" key="4">
    <source>
        <dbReference type="Proteomes" id="UP001596105"/>
    </source>
</evidence>
<keyword evidence="1" id="KW-1133">Transmembrane helix</keyword>
<feature type="transmembrane region" description="Helical" evidence="1">
    <location>
        <begin position="30"/>
        <end position="51"/>
    </location>
</feature>
<feature type="transmembrane region" description="Helical" evidence="1">
    <location>
        <begin position="57"/>
        <end position="76"/>
    </location>
</feature>
<dbReference type="Pfam" id="PF14317">
    <property type="entry name" value="YcxB"/>
    <property type="match status" value="1"/>
</dbReference>
<keyword evidence="4" id="KW-1185">Reference proteome</keyword>
<proteinExistence type="predicted"/>
<feature type="domain" description="YcxB-like C-terminal" evidence="2">
    <location>
        <begin position="96"/>
        <end position="155"/>
    </location>
</feature>
<gene>
    <name evidence="3" type="ORF">ACFPPD_26750</name>
</gene>
<protein>
    <submittedName>
        <fullName evidence="3">YcxB family protein</fullName>
    </submittedName>
</protein>
<reference evidence="4" key="1">
    <citation type="journal article" date="2019" name="Int. J. Syst. Evol. Microbiol.">
        <title>The Global Catalogue of Microorganisms (GCM) 10K type strain sequencing project: providing services to taxonomists for standard genome sequencing and annotation.</title>
        <authorList>
            <consortium name="The Broad Institute Genomics Platform"/>
            <consortium name="The Broad Institute Genome Sequencing Center for Infectious Disease"/>
            <person name="Wu L."/>
            <person name="Ma J."/>
        </authorList>
    </citation>
    <scope>NUCLEOTIDE SEQUENCE [LARGE SCALE GENOMIC DNA]</scope>
    <source>
        <strain evidence="4">CCUG 57113</strain>
    </source>
</reference>
<evidence type="ECO:0000313" key="3">
    <source>
        <dbReference type="EMBL" id="MFC5472289.1"/>
    </source>
</evidence>
<comment type="caution">
    <text evidence="3">The sequence shown here is derived from an EMBL/GenBank/DDBJ whole genome shotgun (WGS) entry which is preliminary data.</text>
</comment>
<dbReference type="InterPro" id="IPR025588">
    <property type="entry name" value="YcxB-like_C"/>
</dbReference>
<name>A0ABW0M293_9BACL</name>
<dbReference type="EMBL" id="JBHSMH010000120">
    <property type="protein sequence ID" value="MFC5472289.1"/>
    <property type="molecule type" value="Genomic_DNA"/>
</dbReference>
<sequence length="195" mass="22676">MEVKEFTVTVKLTREDIMQMNLSYLARQGYIWIFAVLFILATTRIAVDFAAREFSGYTPMAIFVFIMMIVLIYSLLSGSKKSFESKFVQEERRYTFSENDIYMESESTTQRLLWSDLVRALTLPKFVVLFLAHNSVHLIPTRAMSPEQVQAIKQAIKDKVRKDKKSGLRRFLIRTAIYLVVFLVTVGIVQYFLAE</sequence>
<accession>A0ABW0M293</accession>
<keyword evidence="1" id="KW-0472">Membrane</keyword>
<feature type="transmembrane region" description="Helical" evidence="1">
    <location>
        <begin position="171"/>
        <end position="193"/>
    </location>
</feature>